<evidence type="ECO:0000256" key="3">
    <source>
        <dbReference type="ARBA" id="ARBA00022853"/>
    </source>
</evidence>
<evidence type="ECO:0000256" key="6">
    <source>
        <dbReference type="ARBA" id="ARBA00023163"/>
    </source>
</evidence>
<keyword evidence="6" id="KW-0804">Transcription</keyword>
<keyword evidence="2" id="KW-0677">Repeat</keyword>
<gene>
    <name evidence="11" type="ORF">BABINDRAFT_159844</name>
</gene>
<evidence type="ECO:0000256" key="1">
    <source>
        <dbReference type="ARBA" id="ARBA00004123"/>
    </source>
</evidence>
<sequence>MPPKRKSLEAPDNTGKKAKLEDDLAEFCRATVEFITDYTPEGSEENIATDFLKLPSRKVYPEYYDIIEQPISLHEIAKKVSKGEYRSVDDFLQDFKLLSSNCDTFNDPSAAIAQDAQEIYRLVAEKVAQFQEARVEAAPKTPKLILKQKVKEEAVLITKSTFVNAITKVVDDLIGLRVPKRGIISDAFLDVPSKEAYPDYHSVIAQPRAFNYVRAKIAADEYTSLRAFEEDLELMWQNAKSYNADDSIIFRDAGILERSCNKKLEKLKRDFDPEKNYLEVADEEEKVGLKLKIAMKPEATPAKRGRPRKDGTVKLEGETEVPEELKEEPEPEPEVEEPEPVSPFPPGFALRSDKQPQVKEAFIQELSVASSKVARMQLLQPNVPVVGALNDYFEFRFTASAAKTSNYSFSLPENASSISIVATLNSSLAKREYTHVLLVNNEKVVPSPSAHYADEDDKALSSRFELKLALGLNQVQFCVQALPVVAVDLNGKLPSRTTISNLLPEIERKTLWVSVSH</sequence>
<evidence type="ECO:0000256" key="5">
    <source>
        <dbReference type="ARBA" id="ARBA00023117"/>
    </source>
</evidence>
<accession>A0A1E3QV83</accession>
<name>A0A1E3QV83_9ASCO</name>
<keyword evidence="4" id="KW-0805">Transcription regulation</keyword>
<dbReference type="InterPro" id="IPR018359">
    <property type="entry name" value="Bromodomain_CS"/>
</dbReference>
<keyword evidence="3" id="KW-0156">Chromatin regulator</keyword>
<dbReference type="PROSITE" id="PS00633">
    <property type="entry name" value="BROMODOMAIN_1"/>
    <property type="match status" value="1"/>
</dbReference>
<protein>
    <recommendedName>
        <fullName evidence="10">Bromo domain-containing protein</fullName>
    </recommendedName>
</protein>
<comment type="subcellular location">
    <subcellularLocation>
        <location evidence="1">Nucleus</location>
    </subcellularLocation>
</comment>
<feature type="domain" description="Bromo" evidence="10">
    <location>
        <begin position="43"/>
        <end position="113"/>
    </location>
</feature>
<dbReference type="PROSITE" id="PS50014">
    <property type="entry name" value="BROMODOMAIN_2"/>
    <property type="match status" value="2"/>
</dbReference>
<evidence type="ECO:0000313" key="12">
    <source>
        <dbReference type="Proteomes" id="UP000094336"/>
    </source>
</evidence>
<dbReference type="EMBL" id="KV454427">
    <property type="protein sequence ID" value="ODQ81569.1"/>
    <property type="molecule type" value="Genomic_DNA"/>
</dbReference>
<dbReference type="STRING" id="984486.A0A1E3QV83"/>
<dbReference type="PRINTS" id="PR00503">
    <property type="entry name" value="BROMODOMAIN"/>
</dbReference>
<dbReference type="InterPro" id="IPR054551">
    <property type="entry name" value="RSC4_Ig-like"/>
</dbReference>
<feature type="compositionally biased region" description="Acidic residues" evidence="9">
    <location>
        <begin position="318"/>
        <end position="339"/>
    </location>
</feature>
<dbReference type="GO" id="GO:0006368">
    <property type="term" value="P:transcription elongation by RNA polymerase II"/>
    <property type="evidence" value="ECO:0007669"/>
    <property type="project" value="TreeGrafter"/>
</dbReference>
<dbReference type="SMART" id="SM00297">
    <property type="entry name" value="BROMO"/>
    <property type="match status" value="2"/>
</dbReference>
<feature type="domain" description="Bromo" evidence="10">
    <location>
        <begin position="180"/>
        <end position="250"/>
    </location>
</feature>
<dbReference type="RefSeq" id="XP_018986897.1">
    <property type="nucleotide sequence ID" value="XM_019127915.1"/>
</dbReference>
<evidence type="ECO:0000256" key="4">
    <source>
        <dbReference type="ARBA" id="ARBA00023015"/>
    </source>
</evidence>
<organism evidence="11 12">
    <name type="scientific">Babjeviella inositovora NRRL Y-12698</name>
    <dbReference type="NCBI Taxonomy" id="984486"/>
    <lineage>
        <taxon>Eukaryota</taxon>
        <taxon>Fungi</taxon>
        <taxon>Dikarya</taxon>
        <taxon>Ascomycota</taxon>
        <taxon>Saccharomycotina</taxon>
        <taxon>Pichiomycetes</taxon>
        <taxon>Serinales incertae sedis</taxon>
        <taxon>Babjeviella</taxon>
    </lineage>
</organism>
<keyword evidence="5 8" id="KW-0103">Bromodomain</keyword>
<evidence type="ECO:0000256" key="8">
    <source>
        <dbReference type="PROSITE-ProRule" id="PRU00035"/>
    </source>
</evidence>
<dbReference type="InterPro" id="IPR036427">
    <property type="entry name" value="Bromodomain-like_sf"/>
</dbReference>
<dbReference type="Pfam" id="PF22994">
    <property type="entry name" value="RSC4_Ig_like"/>
    <property type="match status" value="1"/>
</dbReference>
<dbReference type="Pfam" id="PF00439">
    <property type="entry name" value="Bromodomain"/>
    <property type="match status" value="2"/>
</dbReference>
<dbReference type="Gene3D" id="1.20.920.10">
    <property type="entry name" value="Bromodomain-like"/>
    <property type="match status" value="2"/>
</dbReference>
<dbReference type="PANTHER" id="PTHR16062:SF22">
    <property type="entry name" value="HISTONE-LYSINE N-METHYLTRANSFERASE ASH1L"/>
    <property type="match status" value="1"/>
</dbReference>
<feature type="region of interest" description="Disordered" evidence="9">
    <location>
        <begin position="298"/>
        <end position="347"/>
    </location>
</feature>
<proteinExistence type="predicted"/>
<dbReference type="GO" id="GO:0006338">
    <property type="term" value="P:chromatin remodeling"/>
    <property type="evidence" value="ECO:0007669"/>
    <property type="project" value="InterPro"/>
</dbReference>
<evidence type="ECO:0000256" key="9">
    <source>
        <dbReference type="SAM" id="MobiDB-lite"/>
    </source>
</evidence>
<dbReference type="GO" id="GO:0016586">
    <property type="term" value="C:RSC-type complex"/>
    <property type="evidence" value="ECO:0007669"/>
    <property type="project" value="InterPro"/>
</dbReference>
<dbReference type="OrthoDB" id="1742084at2759"/>
<evidence type="ECO:0000259" key="10">
    <source>
        <dbReference type="PROSITE" id="PS50014"/>
    </source>
</evidence>
<keyword evidence="7" id="KW-0539">Nucleus</keyword>
<dbReference type="SUPFAM" id="SSF47370">
    <property type="entry name" value="Bromodomain"/>
    <property type="match status" value="2"/>
</dbReference>
<dbReference type="InterPro" id="IPR037382">
    <property type="entry name" value="Rsc/polybromo"/>
</dbReference>
<dbReference type="Proteomes" id="UP000094336">
    <property type="component" value="Unassembled WGS sequence"/>
</dbReference>
<reference evidence="12" key="1">
    <citation type="submission" date="2016-05" db="EMBL/GenBank/DDBJ databases">
        <title>Comparative genomics of biotechnologically important yeasts.</title>
        <authorList>
            <consortium name="DOE Joint Genome Institute"/>
            <person name="Riley R."/>
            <person name="Haridas S."/>
            <person name="Wolfe K.H."/>
            <person name="Lopes M.R."/>
            <person name="Hittinger C.T."/>
            <person name="Goker M."/>
            <person name="Salamov A."/>
            <person name="Wisecaver J."/>
            <person name="Long T.M."/>
            <person name="Aerts A.L."/>
            <person name="Barry K."/>
            <person name="Choi C."/>
            <person name="Clum A."/>
            <person name="Coughlan A.Y."/>
            <person name="Deshpande S."/>
            <person name="Douglass A.P."/>
            <person name="Hanson S.J."/>
            <person name="Klenk H.-P."/>
            <person name="Labutti K."/>
            <person name="Lapidus A."/>
            <person name="Lindquist E."/>
            <person name="Lipzen A."/>
            <person name="Meier-Kolthoff J.P."/>
            <person name="Ohm R.A."/>
            <person name="Otillar R.P."/>
            <person name="Pangilinan J."/>
            <person name="Peng Y."/>
            <person name="Rokas A."/>
            <person name="Rosa C.A."/>
            <person name="Scheuner C."/>
            <person name="Sibirny A.A."/>
            <person name="Slot J.C."/>
            <person name="Stielow J.B."/>
            <person name="Sun H."/>
            <person name="Kurtzman C.P."/>
            <person name="Blackwell M."/>
            <person name="Grigoriev I.V."/>
            <person name="Jeffries T.W."/>
        </authorList>
    </citation>
    <scope>NUCLEOTIDE SEQUENCE [LARGE SCALE GENOMIC DNA]</scope>
    <source>
        <strain evidence="12">NRRL Y-12698</strain>
    </source>
</reference>
<dbReference type="AlphaFoldDB" id="A0A1E3QV83"/>
<dbReference type="GeneID" id="30145768"/>
<evidence type="ECO:0000256" key="2">
    <source>
        <dbReference type="ARBA" id="ARBA00022737"/>
    </source>
</evidence>
<evidence type="ECO:0000256" key="7">
    <source>
        <dbReference type="ARBA" id="ARBA00023242"/>
    </source>
</evidence>
<dbReference type="CDD" id="cd04369">
    <property type="entry name" value="Bromodomain"/>
    <property type="match status" value="2"/>
</dbReference>
<dbReference type="GO" id="GO:0003682">
    <property type="term" value="F:chromatin binding"/>
    <property type="evidence" value="ECO:0007669"/>
    <property type="project" value="TreeGrafter"/>
</dbReference>
<keyword evidence="12" id="KW-1185">Reference proteome</keyword>
<dbReference type="InterPro" id="IPR001487">
    <property type="entry name" value="Bromodomain"/>
</dbReference>
<feature type="compositionally biased region" description="Basic and acidic residues" evidence="9">
    <location>
        <begin position="308"/>
        <end position="317"/>
    </location>
</feature>
<dbReference type="PANTHER" id="PTHR16062">
    <property type="entry name" value="SWI/SNF-RELATED"/>
    <property type="match status" value="1"/>
</dbReference>
<evidence type="ECO:0000313" key="11">
    <source>
        <dbReference type="EMBL" id="ODQ81569.1"/>
    </source>
</evidence>